<keyword evidence="4" id="KW-1185">Reference proteome</keyword>
<dbReference type="Pfam" id="PF20155">
    <property type="entry name" value="TMP_3"/>
    <property type="match status" value="1"/>
</dbReference>
<feature type="transmembrane region" description="Helical" evidence="1">
    <location>
        <begin position="938"/>
        <end position="959"/>
    </location>
</feature>
<dbReference type="EMBL" id="JRFU01000061">
    <property type="protein sequence ID" value="PWE87084.1"/>
    <property type="molecule type" value="Genomic_DNA"/>
</dbReference>
<feature type="transmembrane region" description="Helical" evidence="1">
    <location>
        <begin position="1098"/>
        <end position="1115"/>
    </location>
</feature>
<feature type="transmembrane region" description="Helical" evidence="1">
    <location>
        <begin position="1249"/>
        <end position="1268"/>
    </location>
</feature>
<feature type="transmembrane region" description="Helical" evidence="1">
    <location>
        <begin position="1190"/>
        <end position="1210"/>
    </location>
</feature>
<dbReference type="NCBIfam" id="TIGR02675">
    <property type="entry name" value="tape_meas_nterm"/>
    <property type="match status" value="1"/>
</dbReference>
<feature type="transmembrane region" description="Helical" evidence="1">
    <location>
        <begin position="1158"/>
        <end position="1178"/>
    </location>
</feature>
<dbReference type="RefSeq" id="WP_109215233.1">
    <property type="nucleotide sequence ID" value="NZ_JRFU01000061.1"/>
</dbReference>
<feature type="transmembrane region" description="Helical" evidence="1">
    <location>
        <begin position="1065"/>
        <end position="1086"/>
    </location>
</feature>
<proteinExistence type="predicted"/>
<dbReference type="SMART" id="SM01095">
    <property type="entry name" value="Cpl-7"/>
    <property type="match status" value="1"/>
</dbReference>
<gene>
    <name evidence="3" type="ORF">LG34_05975</name>
</gene>
<evidence type="ECO:0000313" key="3">
    <source>
        <dbReference type="EMBL" id="PWE87084.1"/>
    </source>
</evidence>
<dbReference type="OrthoDB" id="2009531at2"/>
<organism evidence="3 4">
    <name type="scientific">Eubacterium ramulus</name>
    <dbReference type="NCBI Taxonomy" id="39490"/>
    <lineage>
        <taxon>Bacteria</taxon>
        <taxon>Bacillati</taxon>
        <taxon>Bacillota</taxon>
        <taxon>Clostridia</taxon>
        <taxon>Eubacteriales</taxon>
        <taxon>Eubacteriaceae</taxon>
        <taxon>Eubacterium</taxon>
    </lineage>
</organism>
<feature type="transmembrane region" description="Helical" evidence="1">
    <location>
        <begin position="971"/>
        <end position="988"/>
    </location>
</feature>
<feature type="transmembrane region" description="Helical" evidence="1">
    <location>
        <begin position="896"/>
        <end position="917"/>
    </location>
</feature>
<feature type="transmembrane region" description="Helical" evidence="1">
    <location>
        <begin position="1274"/>
        <end position="1294"/>
    </location>
</feature>
<keyword evidence="1" id="KW-1133">Transmembrane helix</keyword>
<dbReference type="Pfam" id="PF08230">
    <property type="entry name" value="CW_7"/>
    <property type="match status" value="1"/>
</dbReference>
<feature type="transmembrane region" description="Helical" evidence="1">
    <location>
        <begin position="1332"/>
        <end position="1353"/>
    </location>
</feature>
<feature type="transmembrane region" description="Helical" evidence="1">
    <location>
        <begin position="1000"/>
        <end position="1024"/>
    </location>
</feature>
<evidence type="ECO:0000256" key="1">
    <source>
        <dbReference type="SAM" id="Phobius"/>
    </source>
</evidence>
<feature type="transmembrane region" description="Helical" evidence="1">
    <location>
        <begin position="1216"/>
        <end position="1237"/>
    </location>
</feature>
<feature type="domain" description="Cpl-7 lysozyme C-terminal" evidence="2">
    <location>
        <begin position="383"/>
        <end position="424"/>
    </location>
</feature>
<reference evidence="3 4" key="1">
    <citation type="submission" date="2014-09" db="EMBL/GenBank/DDBJ databases">
        <title>Butyrate-producing bacteria isolated from human gut.</title>
        <authorList>
            <person name="Zhang Q."/>
            <person name="Zhao L."/>
        </authorList>
    </citation>
    <scope>NUCLEOTIDE SEQUENCE [LARGE SCALE GENOMIC DNA]</scope>
    <source>
        <strain evidence="3 4">21</strain>
    </source>
</reference>
<keyword evidence="1" id="KW-0472">Membrane</keyword>
<feature type="transmembrane region" description="Helical" evidence="1">
    <location>
        <begin position="1306"/>
        <end position="1326"/>
    </location>
</feature>
<feature type="transmembrane region" description="Helical" evidence="1">
    <location>
        <begin position="1127"/>
        <end position="1146"/>
    </location>
</feature>
<comment type="caution">
    <text evidence="3">The sequence shown here is derived from an EMBL/GenBank/DDBJ whole genome shotgun (WGS) entry which is preliminary data.</text>
</comment>
<feature type="transmembrane region" description="Helical" evidence="1">
    <location>
        <begin position="1426"/>
        <end position="1452"/>
    </location>
</feature>
<name>A0A2V1JTF8_EUBRA</name>
<feature type="transmembrane region" description="Helical" evidence="1">
    <location>
        <begin position="1397"/>
        <end position="1414"/>
    </location>
</feature>
<feature type="transmembrane region" description="Helical" evidence="1">
    <location>
        <begin position="1036"/>
        <end position="1053"/>
    </location>
</feature>
<dbReference type="InterPro" id="IPR013491">
    <property type="entry name" value="Tape_meas_N"/>
</dbReference>
<keyword evidence="1" id="KW-0812">Transmembrane</keyword>
<accession>A0A2V1JTF8</accession>
<feature type="transmembrane region" description="Helical" evidence="1">
    <location>
        <begin position="870"/>
        <end position="890"/>
    </location>
</feature>
<dbReference type="Proteomes" id="UP000245288">
    <property type="component" value="Unassembled WGS sequence"/>
</dbReference>
<protein>
    <recommendedName>
        <fullName evidence="2">Cpl-7 lysozyme C-terminal domain-containing protein</fullName>
    </recommendedName>
</protein>
<sequence>MSKQVDERVVEMRFDNQNFEKNVATSMSTLDKLKQKLNLKGAGKSLEEINKSAQNVSFQKMADSLSVLEKRFSTTGIVGMSVINNLTNSAMGFVKKLNSFVISGIKTGGINRAMKIENARFQLGVLLKDSEKVEAVMQNVQSAVDGTAYGMDAAATIASQLAASGMQAGEQMQHSLQAVAGVAAMTNSSYEDIGRIFAQISGQGRLMGNDLLQLSGRGMNAAATLGEALGKTEAEVRDMVSKGQISFQTFSDAMYEAFGEGSKKANESLTGAFSNVKSALAKIGADFVSPLVKQNGPIVKFLNTVREKINDVRKMTTPLAEALSGKIGTVIEKFADLISKINISGIADKFKKLFDNDKFKVAKDAIERVTTATEAAKKATEDFGAVVDKVINGDFGNAPERWQKLTDAGYDWAYVQNLVNEKLGSSVRHATDFEEAQNGVNDAQAVTIDQLLKMSDAQLENIGFTQDEIDAFKELQKQSEKTGIPIKDLMENVDQLSAKFLILDSFKNIGSNIVKFFKSLGQAFKETFKPKDSDGVLYNIIAGFHKLTEKLKMSDETADKLKRSFKGVFSVISIIGNVIGSAVKHIANGVSSLFKAFNPSGSNKSILDLTASLGDKLSELKEKLVDDGGIDKAFDKVGDAVKTAADALKKFVSYIKDTSPIKKFGNALKNIDIKNIGKNIKDLLEKFAEFTKLDKVADKLKNLKFGEIGKNLIEGFKNAIEENAHVVPELFIKIGESILSAIKGVLGIHSPSTETYEVGQNTIAGLVNGIRDGKYKVTDALIELAQHVKNFLQQLPWKQILSLSIIAGLTYTGKRILDVLDKFAAPFEGVGAILKNAGGILGAVKTFITEFTESAKKLAKAKAFNLRMDGILKFIKSIAIVAGLVIAIAQFDQKKIWAGFGVIAAVVGLVVGAAILMDKFTSASAKFEKGKGFNIKGMKSGLIAIGVTALLIASAIKMVGKLDQDQAERGFTGLVLILGSILAVTYAASQVSHNTSLKDIAVIGTLMKQLSVSLLLMAVSLKLISTIDDPGAVKKAISFVGLFTAFVIAIAKLGTSKDERHIAQLGRTLIAISVSMLLMVAVMKAVSRLEPDQIGKGITFMIGFAGFVAVLALVTRSGKNGTAKLGGILLSVSVSMLLMIGIIKLVAKLDPADVAKGISFMLMFVVFVGLLKVASTIGKDKQIANMSRNLIGMSVALGILAGICVLLGYIDTGALAKGIAAVGFLSLFMTMMTRGVGKVGESKQITRSLIAMTVAIGLMAAAVVALSLLPTDKLAAATVALGSIIGMMSLMILASQKVGAQKGNMSGLVTMTVMLGLVGTVIYTLAQLPWQQSVGAAAGISVVMLSLVASMNLLKMGGKVGASALASIVLMAGVMAAVAGILYLLRDMDVQSAIGNATALSTVLLAISASILILSKAKGISPNAVLAVGEFVLILGAVAGIFAVVGGLVALIPGAQQFLENGIPILTTIGEALGSFFGGIVKGFSVEATSGLPQIGQNLADFANSLSDINNGALQGAKNVAQIMLLITGAEFLDGFSKFLSNGLFGKQDPTDWGSKLSTFGKAVKGFSDSVSGIDEGAVTAAANCGKVLVELENALPRTGGVLQKLIGEKLDLGTFGGNIRGFAYNIVAFSNIVKGCVDESAVTAAANCGKVLAKLNDALPNTGGILQKLTGEKDLETFGNRIKAFGSAIVDFSSTVSGDGKIDPTAIEAAKNAGQIMAELNNNLPTSDGALQWLLGQKDLSEWGEKLKSFGSSIVAFSQSVSGDNKIDTQAVEAVKNAGDLLVELSNALPETGLFDDQMSLSAFGTNLTSFGTAMFSFCGTVSGIDTSGVSTIVSAANSLIELSQSAANVNDDGITKINNVKHIGTAMSQYSHEVKGIKVEKVQTSVSAAKTLLNIITSLVGVDYSGIDGFNKVSDIGGIMSDYSSSVSGVTPDLVSGSVSAAKQLLNFIKSTSGIDTSGVSSFASAVNTLSKTDFSGFASAFGKQSSTFSSVGGKLADALAKGFSGKKSTLTSTAISTISAMTKAIRQNYSTFTSTGKALMTKFGNGMKGQKAFVAAIAVGVANKAKNEIRGKYSEFYSAGSYLVSGFAKGISANTYKATAKARAMAKAATKAAKEQLDINSPSKVFERLGKFVPAGLAVGIEKMSHVSSGSAKNMAQSAVETARTALSRMTDVLSSDMSNVPTITPVLDLSNVQSGMGTLGTMLNSANSIGLTANLNAISSMRAARRQNGNNGDVVSAIKSLGKDINNMDRNSYNIGGITYEQGSDVAEAIETLVRASIIGGRS</sequence>
<evidence type="ECO:0000313" key="4">
    <source>
        <dbReference type="Proteomes" id="UP000245288"/>
    </source>
</evidence>
<feature type="transmembrane region" description="Helical" evidence="1">
    <location>
        <begin position="1365"/>
        <end position="1385"/>
    </location>
</feature>
<dbReference type="InterPro" id="IPR013168">
    <property type="entry name" value="Cpl_7_lyso_C"/>
</dbReference>
<evidence type="ECO:0000259" key="2">
    <source>
        <dbReference type="SMART" id="SM01095"/>
    </source>
</evidence>